<organism evidence="2 3">
    <name type="scientific">Rousettus aegyptiacus</name>
    <name type="common">Egyptian fruit bat</name>
    <name type="synonym">Pteropus aegyptiacus</name>
    <dbReference type="NCBI Taxonomy" id="9407"/>
    <lineage>
        <taxon>Eukaryota</taxon>
        <taxon>Metazoa</taxon>
        <taxon>Chordata</taxon>
        <taxon>Craniata</taxon>
        <taxon>Vertebrata</taxon>
        <taxon>Euteleostomi</taxon>
        <taxon>Mammalia</taxon>
        <taxon>Eutheria</taxon>
        <taxon>Laurasiatheria</taxon>
        <taxon>Chiroptera</taxon>
        <taxon>Yinpterochiroptera</taxon>
        <taxon>Pteropodoidea</taxon>
        <taxon>Pteropodidae</taxon>
        <taxon>Rousettinae</taxon>
        <taxon>Rousettus</taxon>
    </lineage>
</organism>
<proteinExistence type="predicted"/>
<keyword evidence="3" id="KW-1185">Reference proteome</keyword>
<name>A0A7J8C2N9_ROUAE</name>
<reference evidence="2 3" key="1">
    <citation type="journal article" date="2020" name="Nature">
        <title>Six reference-quality genomes reveal evolution of bat adaptations.</title>
        <authorList>
            <person name="Jebb D."/>
            <person name="Huang Z."/>
            <person name="Pippel M."/>
            <person name="Hughes G.M."/>
            <person name="Lavrichenko K."/>
            <person name="Devanna P."/>
            <person name="Winkler S."/>
            <person name="Jermiin L.S."/>
            <person name="Skirmuntt E.C."/>
            <person name="Katzourakis A."/>
            <person name="Burkitt-Gray L."/>
            <person name="Ray D.A."/>
            <person name="Sullivan K.A.M."/>
            <person name="Roscito J.G."/>
            <person name="Kirilenko B.M."/>
            <person name="Davalos L.M."/>
            <person name="Corthals A.P."/>
            <person name="Power M.L."/>
            <person name="Jones G."/>
            <person name="Ransome R.D."/>
            <person name="Dechmann D.K.N."/>
            <person name="Locatelli A.G."/>
            <person name="Puechmaille S.J."/>
            <person name="Fedrigo O."/>
            <person name="Jarvis E.D."/>
            <person name="Hiller M."/>
            <person name="Vernes S.C."/>
            <person name="Myers E.W."/>
            <person name="Teeling E.C."/>
        </authorList>
    </citation>
    <scope>NUCLEOTIDE SEQUENCE [LARGE SCALE GENOMIC DNA]</scope>
    <source>
        <strain evidence="2">MRouAeg1</strain>
        <tissue evidence="2">Muscle</tissue>
    </source>
</reference>
<comment type="caution">
    <text evidence="2">The sequence shown here is derived from an EMBL/GenBank/DDBJ whole genome shotgun (WGS) entry which is preliminary data.</text>
</comment>
<protein>
    <submittedName>
        <fullName evidence="2">Uncharacterized protein</fullName>
    </submittedName>
</protein>
<dbReference type="EMBL" id="JACASE010000015">
    <property type="protein sequence ID" value="KAF6405090.1"/>
    <property type="molecule type" value="Genomic_DNA"/>
</dbReference>
<keyword evidence="1" id="KW-0732">Signal</keyword>
<sequence>MAFLAIWVQFMQLVKQCVELEHRRADSQDDAFSGSSTLFPADGCSSDRVGFNKTNKRIVQRPQLGTHQELLLFAGLMCKGRKQLPEPRGREMSGKDALTGLHWDQINPRPPNKELGNKHFTSLWIQLNQKPGAKAALRRREQSPPHRAQFLLLRKFQEFWVLGTRNHRITEPRNQCMKA</sequence>
<dbReference type="Proteomes" id="UP000593571">
    <property type="component" value="Unassembled WGS sequence"/>
</dbReference>
<feature type="signal peptide" evidence="1">
    <location>
        <begin position="1"/>
        <end position="16"/>
    </location>
</feature>
<gene>
    <name evidence="2" type="ORF">HJG63_009401</name>
</gene>
<evidence type="ECO:0000313" key="2">
    <source>
        <dbReference type="EMBL" id="KAF6405090.1"/>
    </source>
</evidence>
<feature type="chain" id="PRO_5029853141" evidence="1">
    <location>
        <begin position="17"/>
        <end position="179"/>
    </location>
</feature>
<dbReference type="AlphaFoldDB" id="A0A7J8C2N9"/>
<evidence type="ECO:0000256" key="1">
    <source>
        <dbReference type="SAM" id="SignalP"/>
    </source>
</evidence>
<accession>A0A7J8C2N9</accession>
<evidence type="ECO:0000313" key="3">
    <source>
        <dbReference type="Proteomes" id="UP000593571"/>
    </source>
</evidence>